<evidence type="ECO:0000256" key="1">
    <source>
        <dbReference type="SAM" id="MobiDB-lite"/>
    </source>
</evidence>
<feature type="compositionally biased region" description="Polar residues" evidence="1">
    <location>
        <begin position="757"/>
        <end position="772"/>
    </location>
</feature>
<protein>
    <submittedName>
        <fullName evidence="3">Histone deacetylase</fullName>
        <ecNumber evidence="3">3.5.1.98</ecNumber>
    </submittedName>
</protein>
<dbReference type="Gene3D" id="3.40.800.20">
    <property type="entry name" value="Histone deacetylase domain"/>
    <property type="match status" value="1"/>
</dbReference>
<dbReference type="EMBL" id="CP118376">
    <property type="protein sequence ID" value="WFD43292.1"/>
    <property type="molecule type" value="Genomic_DNA"/>
</dbReference>
<dbReference type="GO" id="GO:0010468">
    <property type="term" value="P:regulation of gene expression"/>
    <property type="evidence" value="ECO:0007669"/>
    <property type="project" value="UniProtKB-ARBA"/>
</dbReference>
<proteinExistence type="predicted"/>
<dbReference type="InterPro" id="IPR053244">
    <property type="entry name" value="HDAC_HD_type_1"/>
</dbReference>
<name>A0AAF0F9M0_9BASI</name>
<dbReference type="EC" id="3.5.1.98" evidence="3"/>
<dbReference type="SUPFAM" id="SSF52768">
    <property type="entry name" value="Arginase/deacetylase"/>
    <property type="match status" value="1"/>
</dbReference>
<evidence type="ECO:0000313" key="3">
    <source>
        <dbReference type="EMBL" id="WFD43292.1"/>
    </source>
</evidence>
<keyword evidence="3" id="KW-0378">Hydrolase</keyword>
<dbReference type="PRINTS" id="PR01270">
    <property type="entry name" value="HDASUPER"/>
</dbReference>
<dbReference type="InterPro" id="IPR037138">
    <property type="entry name" value="His_deacetylse_dom_sf"/>
</dbReference>
<dbReference type="InterPro" id="IPR023696">
    <property type="entry name" value="Ureohydrolase_dom_sf"/>
</dbReference>
<feature type="region of interest" description="Disordered" evidence="1">
    <location>
        <begin position="92"/>
        <end position="114"/>
    </location>
</feature>
<dbReference type="Pfam" id="PF00850">
    <property type="entry name" value="Hist_deacetyl"/>
    <property type="match status" value="1"/>
</dbReference>
<dbReference type="InterPro" id="IPR000286">
    <property type="entry name" value="HDACs"/>
</dbReference>
<feature type="compositionally biased region" description="Polar residues" evidence="1">
    <location>
        <begin position="11"/>
        <end position="36"/>
    </location>
</feature>
<sequence>MVLIVKLPARNASQRASDSPDSLFQGAQDSVMSHPTDQGLEERPEERPELAPPISLAGMTLVSDVFSKDSVAQHEGLPATPDKAPKIEQEDHPLQVSGESSVQLHTQTHPQPSTQPALDVLLAPSVLQHQYVRGVDKSNIVERPERIRAVLLGISGVLGLEENSRKTSKTESPDDLATLFSGMNMNRASSSQSSALSVYSCQRPLPLDTSCKALAYVHGHDSASYGTETEYHPSTESCGPTHLERLVKLSEQAPYAAPDQVRHRRASTSDDSSSDGEGDLRMHPSEIPQSLPQGDLYLCGPHALGTQDTRKGGSYEAISHALGASIEAVDRVVAGSLAVPHENQNVQAICTQKQDTKSSAESFNAPLIPARRAFVLTRPPGHHCNGANPQGFCWVNNVIVAAAHAHAEHQIDRVIVLDIDLHHGNGTQGLAWRINADAQKRDTDRAAGLAAHRRATRARKYDRTESYEKLLEEEAIVGPRPLRICYTSLHDIESFPCEDGDPDLIRDASVCIGGAHGQWIWNVHLETHRNDAEFERLYSSRYTALFDKARDFVKNTHAYAPRTLVMISCGFDACAYEYPGMQRHGKFVPAWFYARFAKDAAKLADEVADGKLISLLEGGYSDRALASGALAHTSGLANLDWETLQPQPWNLDNIAQLEKMGKKVNASVNSPSRATPSLSVSKRRTMQHAAWVVKASEHFASFMQQCGFKAEPIDIAMSAPATPRGTARGMRRGLEDTGTPTFTSAGGHSLRDRSVMKSRSQANLHAENTPTQARVRPPMPSRTQAMESNMPPPSPLPMRDPSSQSGTAHAMPPTPRSLERQIDPSNFVPGALPVESAPNTPMKPPAK</sequence>
<evidence type="ECO:0000313" key="4">
    <source>
        <dbReference type="Proteomes" id="UP001214628"/>
    </source>
</evidence>
<feature type="compositionally biased region" description="Polar residues" evidence="1">
    <location>
        <begin position="97"/>
        <end position="114"/>
    </location>
</feature>
<gene>
    <name evidence="3" type="primary">HOS3</name>
    <name evidence="3" type="ORF">MPSI1_001953</name>
</gene>
<dbReference type="PANTHER" id="PTHR47558:SF1">
    <property type="entry name" value="HISTONE DEACETYLASE HOS3"/>
    <property type="match status" value="1"/>
</dbReference>
<dbReference type="GO" id="GO:0141221">
    <property type="term" value="F:histone deacetylase activity, hydrolytic mechanism"/>
    <property type="evidence" value="ECO:0007669"/>
    <property type="project" value="UniProtKB-EC"/>
</dbReference>
<organism evidence="3 4">
    <name type="scientific">Malassezia psittaci</name>
    <dbReference type="NCBI Taxonomy" id="1821823"/>
    <lineage>
        <taxon>Eukaryota</taxon>
        <taxon>Fungi</taxon>
        <taxon>Dikarya</taxon>
        <taxon>Basidiomycota</taxon>
        <taxon>Ustilaginomycotina</taxon>
        <taxon>Malasseziomycetes</taxon>
        <taxon>Malasseziales</taxon>
        <taxon>Malasseziaceae</taxon>
        <taxon>Malassezia</taxon>
    </lineage>
</organism>
<dbReference type="Proteomes" id="UP001214628">
    <property type="component" value="Chromosome 2"/>
</dbReference>
<evidence type="ECO:0000259" key="2">
    <source>
        <dbReference type="Pfam" id="PF00850"/>
    </source>
</evidence>
<reference evidence="3" key="1">
    <citation type="submission" date="2023-02" db="EMBL/GenBank/DDBJ databases">
        <title>Mating type loci evolution in Malassezia.</title>
        <authorList>
            <person name="Coelho M.A."/>
        </authorList>
    </citation>
    <scope>NUCLEOTIDE SEQUENCE</scope>
    <source>
        <strain evidence="3">CBS 14136</strain>
    </source>
</reference>
<feature type="region of interest" description="Disordered" evidence="1">
    <location>
        <begin position="719"/>
        <end position="847"/>
    </location>
</feature>
<feature type="region of interest" description="Disordered" evidence="1">
    <location>
        <begin position="7"/>
        <end position="51"/>
    </location>
</feature>
<feature type="compositionally biased region" description="Basic and acidic residues" evidence="1">
    <location>
        <begin position="40"/>
        <end position="49"/>
    </location>
</feature>
<dbReference type="PANTHER" id="PTHR47558">
    <property type="entry name" value="HISTONE DEACETYLASE HOS3"/>
    <property type="match status" value="1"/>
</dbReference>
<dbReference type="AlphaFoldDB" id="A0AAF0F9M0"/>
<feature type="domain" description="Histone deacetylase" evidence="2">
    <location>
        <begin position="312"/>
        <end position="635"/>
    </location>
</feature>
<dbReference type="GO" id="GO:0005634">
    <property type="term" value="C:nucleus"/>
    <property type="evidence" value="ECO:0007669"/>
    <property type="project" value="TreeGrafter"/>
</dbReference>
<keyword evidence="4" id="KW-1185">Reference proteome</keyword>
<feature type="region of interest" description="Disordered" evidence="1">
    <location>
        <begin position="254"/>
        <end position="287"/>
    </location>
</feature>
<dbReference type="InterPro" id="IPR023801">
    <property type="entry name" value="His_deacetylse_dom"/>
</dbReference>
<accession>A0AAF0F9M0</accession>